<dbReference type="InterPro" id="IPR003731">
    <property type="entry name" value="Di-Nase_FeMo-co_biosynth"/>
</dbReference>
<dbReference type="Gene3D" id="3.30.420.130">
    <property type="entry name" value="Dinitrogenase iron-molybdenum cofactor biosynthesis domain"/>
    <property type="match status" value="1"/>
</dbReference>
<sequence length="121" mass="12634">MRVCVPTAGGGGLDDRVGEHFGRVPTYTIYDTDTGEVEVFENVSEHMGGAGLPAELLAQSRVDVVLCSGLGRRALALLNESGIEVCTGASGTVREAIQAWQSGKLPGAEACARHLFHDHGG</sequence>
<gene>
    <name evidence="2" type="ORF">BARAN1_0814</name>
</gene>
<evidence type="ECO:0000259" key="1">
    <source>
        <dbReference type="Pfam" id="PF02579"/>
    </source>
</evidence>
<keyword evidence="3" id="KW-1185">Reference proteome</keyword>
<dbReference type="KEGG" id="bana:BARAN1_0814"/>
<feature type="domain" description="Dinitrogenase iron-molybdenum cofactor biosynthesis" evidence="1">
    <location>
        <begin position="14"/>
        <end position="101"/>
    </location>
</feature>
<dbReference type="Pfam" id="PF02579">
    <property type="entry name" value="Nitro_FeMo-Co"/>
    <property type="match status" value="1"/>
</dbReference>
<dbReference type="CDD" id="cd00851">
    <property type="entry name" value="MTH1175"/>
    <property type="match status" value="1"/>
</dbReference>
<name>A0A2X3KW66_9BACT</name>
<dbReference type="AlphaFoldDB" id="A0A2X3KW66"/>
<organism evidence="2 3">
    <name type="scientific">Candidatus Bipolaricaulis anaerobius</name>
    <dbReference type="NCBI Taxonomy" id="2026885"/>
    <lineage>
        <taxon>Bacteria</taxon>
        <taxon>Candidatus Bipolaricaulota</taxon>
        <taxon>Candidatus Bipolaricaulia</taxon>
        <taxon>Candidatus Bipolaricaulales</taxon>
        <taxon>Candidatus Bipolaricaulaceae</taxon>
        <taxon>Candidatus Bipolaricaulis</taxon>
    </lineage>
</organism>
<reference evidence="3" key="1">
    <citation type="submission" date="2018-05" db="EMBL/GenBank/DDBJ databases">
        <authorList>
            <person name="Hao L."/>
        </authorList>
    </citation>
    <scope>NUCLEOTIDE SEQUENCE [LARGE SCALE GENOMIC DNA]</scope>
</reference>
<proteinExistence type="predicted"/>
<dbReference type="SUPFAM" id="SSF53146">
    <property type="entry name" value="Nitrogenase accessory factor-like"/>
    <property type="match status" value="1"/>
</dbReference>
<dbReference type="EMBL" id="LS483254">
    <property type="protein sequence ID" value="SQD92838.1"/>
    <property type="molecule type" value="Genomic_DNA"/>
</dbReference>
<dbReference type="Proteomes" id="UP000249818">
    <property type="component" value="Chromosome BARAN1"/>
</dbReference>
<dbReference type="InterPro" id="IPR036105">
    <property type="entry name" value="DiNase_FeMo-co_biosyn_sf"/>
</dbReference>
<accession>A0A2X3KW66</accession>
<dbReference type="PANTHER" id="PTHR42983">
    <property type="entry name" value="DINITROGENASE IRON-MOLYBDENUM COFACTOR PROTEIN-RELATED"/>
    <property type="match status" value="1"/>
</dbReference>
<evidence type="ECO:0000313" key="3">
    <source>
        <dbReference type="Proteomes" id="UP000249818"/>
    </source>
</evidence>
<dbReference type="OrthoDB" id="9807451at2"/>
<protein>
    <submittedName>
        <fullName evidence="2">FeMo cofactor biosynthesis domain protein</fullName>
    </submittedName>
</protein>
<dbReference type="InterPro" id="IPR033913">
    <property type="entry name" value="MTH1175_dom"/>
</dbReference>
<dbReference type="PANTHER" id="PTHR42983:SF1">
    <property type="entry name" value="IRON-MOLYBDENUM PROTEIN"/>
    <property type="match status" value="1"/>
</dbReference>
<evidence type="ECO:0000313" key="2">
    <source>
        <dbReference type="EMBL" id="SQD92838.1"/>
    </source>
</evidence>